<dbReference type="Proteomes" id="UP000008385">
    <property type="component" value="Chromosome"/>
</dbReference>
<gene>
    <name evidence="3" type="ordered locus">Rta_33050</name>
</gene>
<feature type="coiled-coil region" evidence="1">
    <location>
        <begin position="67"/>
        <end position="94"/>
    </location>
</feature>
<reference evidence="4" key="1">
    <citation type="submission" date="2006-01" db="EMBL/GenBank/DDBJ databases">
        <title>Genome of the cyst-dividing bacterium Ramlibacter tataouinensis.</title>
        <authorList>
            <person name="Barakat M."/>
            <person name="Ortet P."/>
            <person name="De Luca G."/>
            <person name="Jourlin-Castelli C."/>
            <person name="Ansaldi M."/>
            <person name="Py B."/>
            <person name="Fichant G."/>
            <person name="Coutinho P."/>
            <person name="Voulhoux R."/>
            <person name="Bastien O."/>
            <person name="Roy S."/>
            <person name="Marechal E."/>
            <person name="Henrissat B."/>
            <person name="Quentin Y."/>
            <person name="Noirot P."/>
            <person name="Filloux A."/>
            <person name="Mejean V."/>
            <person name="DuBow M."/>
            <person name="Barras F."/>
            <person name="Heulin T."/>
        </authorList>
    </citation>
    <scope>NUCLEOTIDE SEQUENCE [LARGE SCALE GENOMIC DNA]</scope>
    <source>
        <strain evidence="4">ATCC BAA-407 / DSM 14655 / LMG 21543 / TTB310</strain>
    </source>
</reference>
<evidence type="ECO:0000256" key="2">
    <source>
        <dbReference type="SAM" id="Phobius"/>
    </source>
</evidence>
<feature type="transmembrane region" description="Helical" evidence="2">
    <location>
        <begin position="107"/>
        <end position="128"/>
    </location>
</feature>
<keyword evidence="2" id="KW-0812">Transmembrane</keyword>
<sequence length="159" mass="16905">MAPRHCMAAEVPCGSTALPSASAPAGLLRVSTRLAQGPAPSQRAVAALQWEVLRSHPQDLLRVTYRLQEMEGELAALRKLAARQREAMTSLQRQVGEAATGSAGFGLLAWVALVLALALAGGWASFFLQPPRAAARRLPSAVDVDLSRLAKVLREHAHA</sequence>
<keyword evidence="2" id="KW-1133">Transmembrane helix</keyword>
<protein>
    <submittedName>
        <fullName evidence="3">Uncharacterized protein</fullName>
    </submittedName>
</protein>
<organism evidence="3 4">
    <name type="scientific">Ramlibacter tataouinensis (strain ATCC BAA-407 / DSM 14655 / LMG 21543 / TTB310)</name>
    <dbReference type="NCBI Taxonomy" id="365046"/>
    <lineage>
        <taxon>Bacteria</taxon>
        <taxon>Pseudomonadati</taxon>
        <taxon>Pseudomonadota</taxon>
        <taxon>Betaproteobacteria</taxon>
        <taxon>Burkholderiales</taxon>
        <taxon>Comamonadaceae</taxon>
        <taxon>Ramlibacter</taxon>
    </lineage>
</organism>
<dbReference type="EMBL" id="CP000245">
    <property type="protein sequence ID" value="AEG94417.1"/>
    <property type="molecule type" value="Genomic_DNA"/>
</dbReference>
<name>F5XYQ0_RAMTT</name>
<keyword evidence="1" id="KW-0175">Coiled coil</keyword>
<proteinExistence type="predicted"/>
<dbReference type="RefSeq" id="WP_013902648.1">
    <property type="nucleotide sequence ID" value="NC_015677.1"/>
</dbReference>
<evidence type="ECO:0000313" key="4">
    <source>
        <dbReference type="Proteomes" id="UP000008385"/>
    </source>
</evidence>
<reference evidence="3 4" key="2">
    <citation type="journal article" date="2011" name="PLoS ONE">
        <title>The Cyst-Dividing Bacterium Ramlibacter tataouinensis TTB310 Genome Reveals a Well-Stocked Toolbox for Adaptation to a Desert Environment.</title>
        <authorList>
            <person name="De Luca G."/>
            <person name="Barakat M."/>
            <person name="Ortet P."/>
            <person name="Fochesato S."/>
            <person name="Jourlin-Castelli C."/>
            <person name="Ansaldi M."/>
            <person name="Py B."/>
            <person name="Fichant G."/>
            <person name="Coutinho P.M."/>
            <person name="Voulhoux R."/>
            <person name="Bastien O."/>
            <person name="Marechal E."/>
            <person name="Henrissat B."/>
            <person name="Quentin Y."/>
            <person name="Noirot P."/>
            <person name="Filloux A."/>
            <person name="Mejean V."/>
            <person name="Dubow M.S."/>
            <person name="Barras F."/>
            <person name="Barbe V."/>
            <person name="Weissenbach J."/>
            <person name="Mihalcescu I."/>
            <person name="Vermeglio A."/>
            <person name="Achouak W."/>
            <person name="Heulin T."/>
        </authorList>
    </citation>
    <scope>NUCLEOTIDE SEQUENCE [LARGE SCALE GENOMIC DNA]</scope>
    <source>
        <strain evidence="4">ATCC BAA-407 / DSM 14655 / LMG 21543 / TTB310</strain>
    </source>
</reference>
<keyword evidence="2" id="KW-0472">Membrane</keyword>
<keyword evidence="4" id="KW-1185">Reference proteome</keyword>
<evidence type="ECO:0000256" key="1">
    <source>
        <dbReference type="SAM" id="Coils"/>
    </source>
</evidence>
<accession>F5XYQ0</accession>
<dbReference type="KEGG" id="rta:Rta_33050"/>
<dbReference type="AlphaFoldDB" id="F5XYQ0"/>
<evidence type="ECO:0000313" key="3">
    <source>
        <dbReference type="EMBL" id="AEG94417.1"/>
    </source>
</evidence>
<dbReference type="HOGENOM" id="CLU_1659325_0_0_4"/>